<organism evidence="2 3">
    <name type="scientific">Rhodofomes roseus</name>
    <dbReference type="NCBI Taxonomy" id="34475"/>
    <lineage>
        <taxon>Eukaryota</taxon>
        <taxon>Fungi</taxon>
        <taxon>Dikarya</taxon>
        <taxon>Basidiomycota</taxon>
        <taxon>Agaricomycotina</taxon>
        <taxon>Agaricomycetes</taxon>
        <taxon>Polyporales</taxon>
        <taxon>Rhodofomes</taxon>
    </lineage>
</organism>
<proteinExistence type="predicted"/>
<protein>
    <recommendedName>
        <fullName evidence="4">Major facilitator superfamily (MFS) profile domain-containing protein</fullName>
    </recommendedName>
</protein>
<dbReference type="InterPro" id="IPR036259">
    <property type="entry name" value="MFS_trans_sf"/>
</dbReference>
<keyword evidence="1" id="KW-0812">Transmembrane</keyword>
<dbReference type="SUPFAM" id="SSF103473">
    <property type="entry name" value="MFS general substrate transporter"/>
    <property type="match status" value="1"/>
</dbReference>
<evidence type="ECO:0000313" key="3">
    <source>
        <dbReference type="Proteomes" id="UP000814176"/>
    </source>
</evidence>
<keyword evidence="1" id="KW-1133">Transmembrane helix</keyword>
<feature type="transmembrane region" description="Helical" evidence="1">
    <location>
        <begin position="141"/>
        <end position="167"/>
    </location>
</feature>
<feature type="transmembrane region" description="Helical" evidence="1">
    <location>
        <begin position="16"/>
        <end position="38"/>
    </location>
</feature>
<sequence length="185" mass="20391">MSGIVFESWFFKLWDVAGFNCGALHGLYRTSLAMMSYYPCRRHMKMTLRDARILHDLNPQRRLSRWSNNPERQNAISDNVGAFNTLNPLATMTGALVFVMFAATTPGAVIVFAILYGVFFGGFVAMVPPTLASTARSPDEIGIWIGSGYCFCSLAMLTGSPISGALLGPNNDWAKPIVFSREQHV</sequence>
<gene>
    <name evidence="2" type="ORF">C8Q71DRAFT_856763</name>
</gene>
<dbReference type="Proteomes" id="UP000814176">
    <property type="component" value="Unassembled WGS sequence"/>
</dbReference>
<comment type="caution">
    <text evidence="2">The sequence shown here is derived from an EMBL/GenBank/DDBJ whole genome shotgun (WGS) entry which is preliminary data.</text>
</comment>
<reference evidence="2 3" key="1">
    <citation type="journal article" date="2021" name="Environ. Microbiol.">
        <title>Gene family expansions and transcriptome signatures uncover fungal adaptations to wood decay.</title>
        <authorList>
            <person name="Hage H."/>
            <person name="Miyauchi S."/>
            <person name="Viragh M."/>
            <person name="Drula E."/>
            <person name="Min B."/>
            <person name="Chaduli D."/>
            <person name="Navarro D."/>
            <person name="Favel A."/>
            <person name="Norest M."/>
            <person name="Lesage-Meessen L."/>
            <person name="Balint B."/>
            <person name="Merenyi Z."/>
            <person name="de Eugenio L."/>
            <person name="Morin E."/>
            <person name="Martinez A.T."/>
            <person name="Baldrian P."/>
            <person name="Stursova M."/>
            <person name="Martinez M.J."/>
            <person name="Novotny C."/>
            <person name="Magnuson J.K."/>
            <person name="Spatafora J.W."/>
            <person name="Maurice S."/>
            <person name="Pangilinan J."/>
            <person name="Andreopoulos W."/>
            <person name="LaButti K."/>
            <person name="Hundley H."/>
            <person name="Na H."/>
            <person name="Kuo A."/>
            <person name="Barry K."/>
            <person name="Lipzen A."/>
            <person name="Henrissat B."/>
            <person name="Riley R."/>
            <person name="Ahrendt S."/>
            <person name="Nagy L.G."/>
            <person name="Grigoriev I.V."/>
            <person name="Martin F."/>
            <person name="Rosso M.N."/>
        </authorList>
    </citation>
    <scope>NUCLEOTIDE SEQUENCE [LARGE SCALE GENOMIC DNA]</scope>
    <source>
        <strain evidence="2 3">CIRM-BRFM 1785</strain>
    </source>
</reference>
<dbReference type="Gene3D" id="1.20.1250.20">
    <property type="entry name" value="MFS general substrate transporter like domains"/>
    <property type="match status" value="1"/>
</dbReference>
<evidence type="ECO:0000313" key="2">
    <source>
        <dbReference type="EMBL" id="KAH9837561.1"/>
    </source>
</evidence>
<keyword evidence="1" id="KW-0472">Membrane</keyword>
<evidence type="ECO:0000256" key="1">
    <source>
        <dbReference type="SAM" id="Phobius"/>
    </source>
</evidence>
<name>A0ABQ8KHW8_9APHY</name>
<dbReference type="EMBL" id="JADCUA010000008">
    <property type="protein sequence ID" value="KAH9837561.1"/>
    <property type="molecule type" value="Genomic_DNA"/>
</dbReference>
<feature type="transmembrane region" description="Helical" evidence="1">
    <location>
        <begin position="95"/>
        <end position="121"/>
    </location>
</feature>
<dbReference type="RefSeq" id="XP_047779599.1">
    <property type="nucleotide sequence ID" value="XM_047927338.1"/>
</dbReference>
<keyword evidence="3" id="KW-1185">Reference proteome</keyword>
<accession>A0ABQ8KHW8</accession>
<dbReference type="GeneID" id="72008070"/>
<evidence type="ECO:0008006" key="4">
    <source>
        <dbReference type="Google" id="ProtNLM"/>
    </source>
</evidence>